<evidence type="ECO:0008006" key="3">
    <source>
        <dbReference type="Google" id="ProtNLM"/>
    </source>
</evidence>
<proteinExistence type="predicted"/>
<organism evidence="1 2">
    <name type="scientific">Rhizosaccharibacter radicis</name>
    <dbReference type="NCBI Taxonomy" id="2782605"/>
    <lineage>
        <taxon>Bacteria</taxon>
        <taxon>Pseudomonadati</taxon>
        <taxon>Pseudomonadota</taxon>
        <taxon>Alphaproteobacteria</taxon>
        <taxon>Acetobacterales</taxon>
        <taxon>Acetobacteraceae</taxon>
        <taxon>Rhizosaccharibacter</taxon>
    </lineage>
</organism>
<evidence type="ECO:0000313" key="1">
    <source>
        <dbReference type="EMBL" id="MCQ8241224.1"/>
    </source>
</evidence>
<dbReference type="RefSeq" id="WP_422919975.1">
    <property type="nucleotide sequence ID" value="NZ_JAMZEJ010000006.1"/>
</dbReference>
<evidence type="ECO:0000313" key="2">
    <source>
        <dbReference type="Proteomes" id="UP001524547"/>
    </source>
</evidence>
<dbReference type="EMBL" id="JAMZEJ010000006">
    <property type="protein sequence ID" value="MCQ8241224.1"/>
    <property type="molecule type" value="Genomic_DNA"/>
</dbReference>
<reference evidence="1 2" key="1">
    <citation type="submission" date="2022-06" db="EMBL/GenBank/DDBJ databases">
        <title>Rhizosaccharibacter gen. nov. sp. nov. KSS12, endophytic bacteria isolated from sugarcane.</title>
        <authorList>
            <person name="Pitiwittayakul N."/>
        </authorList>
    </citation>
    <scope>NUCLEOTIDE SEQUENCE [LARGE SCALE GENOMIC DNA]</scope>
    <source>
        <strain evidence="1 2">KSS12</strain>
    </source>
</reference>
<accession>A0ABT1VY17</accession>
<comment type="caution">
    <text evidence="1">The sequence shown here is derived from an EMBL/GenBank/DDBJ whole genome shotgun (WGS) entry which is preliminary data.</text>
</comment>
<keyword evidence="2" id="KW-1185">Reference proteome</keyword>
<name>A0ABT1VY17_9PROT</name>
<protein>
    <recommendedName>
        <fullName evidence="3">SnoaL-like domain-containing protein</fullName>
    </recommendedName>
</protein>
<gene>
    <name evidence="1" type="ORF">NFI88_10270</name>
</gene>
<dbReference type="Proteomes" id="UP001524547">
    <property type="component" value="Unassembled WGS sequence"/>
</dbReference>
<sequence length="57" mass="6466">MSSFHAPDGRHGVIVIHSFNSFSEGDFIEDTVLIDRLVEEGQGWRLREAVRLDHDDG</sequence>